<feature type="transmembrane region" description="Helical" evidence="8">
    <location>
        <begin position="105"/>
        <end position="122"/>
    </location>
</feature>
<feature type="transmembrane region" description="Helical" evidence="8">
    <location>
        <begin position="80"/>
        <end position="98"/>
    </location>
</feature>
<dbReference type="EMBL" id="QUMS01000001">
    <property type="protein sequence ID" value="REG10460.1"/>
    <property type="molecule type" value="Genomic_DNA"/>
</dbReference>
<evidence type="ECO:0000256" key="7">
    <source>
        <dbReference type="RuleBase" id="RU000320"/>
    </source>
</evidence>
<feature type="transmembrane region" description="Helical" evidence="8">
    <location>
        <begin position="6"/>
        <end position="21"/>
    </location>
</feature>
<evidence type="ECO:0000313" key="11">
    <source>
        <dbReference type="Proteomes" id="UP000256388"/>
    </source>
</evidence>
<evidence type="ECO:0000256" key="5">
    <source>
        <dbReference type="ARBA" id="ARBA00022989"/>
    </source>
</evidence>
<protein>
    <submittedName>
        <fullName evidence="10">Proton-conducting membrane transporter</fullName>
    </submittedName>
</protein>
<dbReference type="AlphaFoldDB" id="A0A347ZUH2"/>
<dbReference type="PANTHER" id="PTHR42703">
    <property type="entry name" value="NADH DEHYDROGENASE"/>
    <property type="match status" value="1"/>
</dbReference>
<feature type="transmembrane region" description="Helical" evidence="8">
    <location>
        <begin position="434"/>
        <end position="453"/>
    </location>
</feature>
<dbReference type="RefSeq" id="WP_116223642.1">
    <property type="nucleotide sequence ID" value="NZ_AP018437.1"/>
</dbReference>
<dbReference type="InterPro" id="IPR001750">
    <property type="entry name" value="ND/Mrp_TM"/>
</dbReference>
<feature type="transmembrane region" description="Helical" evidence="8">
    <location>
        <begin position="313"/>
        <end position="331"/>
    </location>
</feature>
<evidence type="ECO:0000313" key="10">
    <source>
        <dbReference type="EMBL" id="REG10460.1"/>
    </source>
</evidence>
<feature type="transmembrane region" description="Helical" evidence="8">
    <location>
        <begin position="224"/>
        <end position="243"/>
    </location>
</feature>
<gene>
    <name evidence="10" type="ORF">DFR64_0318</name>
</gene>
<feature type="transmembrane region" description="Helical" evidence="8">
    <location>
        <begin position="283"/>
        <end position="301"/>
    </location>
</feature>
<accession>A0A347ZUH2</accession>
<organism evidence="10 11">
    <name type="scientific">Pelolinea submarina</name>
    <dbReference type="NCBI Taxonomy" id="913107"/>
    <lineage>
        <taxon>Bacteria</taxon>
        <taxon>Bacillati</taxon>
        <taxon>Chloroflexota</taxon>
        <taxon>Anaerolineae</taxon>
        <taxon>Anaerolineales</taxon>
        <taxon>Anaerolineaceae</taxon>
        <taxon>Pelolinea</taxon>
    </lineage>
</organism>
<keyword evidence="5 8" id="KW-1133">Transmembrane helix</keyword>
<keyword evidence="11" id="KW-1185">Reference proteome</keyword>
<dbReference type="OrthoDB" id="159162at2"/>
<dbReference type="Pfam" id="PF00361">
    <property type="entry name" value="Proton_antipo_M"/>
    <property type="match status" value="1"/>
</dbReference>
<name>A0A347ZUH2_9CHLR</name>
<dbReference type="Proteomes" id="UP000256388">
    <property type="component" value="Unassembled WGS sequence"/>
</dbReference>
<feature type="transmembrane region" description="Helical" evidence="8">
    <location>
        <begin position="128"/>
        <end position="146"/>
    </location>
</feature>
<feature type="transmembrane region" description="Helical" evidence="8">
    <location>
        <begin position="188"/>
        <end position="212"/>
    </location>
</feature>
<dbReference type="PANTHER" id="PTHR42703:SF1">
    <property type="entry name" value="NA(+)_H(+) ANTIPORTER SUBUNIT D1"/>
    <property type="match status" value="1"/>
</dbReference>
<comment type="caution">
    <text evidence="10">The sequence shown here is derived from an EMBL/GenBank/DDBJ whole genome shotgun (WGS) entry which is preliminary data.</text>
</comment>
<dbReference type="InterPro" id="IPR050586">
    <property type="entry name" value="CPA3_Na-H_Antiporter_D"/>
</dbReference>
<feature type="transmembrane region" description="Helical" evidence="8">
    <location>
        <begin position="28"/>
        <end position="48"/>
    </location>
</feature>
<reference evidence="10 11" key="1">
    <citation type="submission" date="2018-08" db="EMBL/GenBank/DDBJ databases">
        <title>Genomic Encyclopedia of Type Strains, Phase IV (KMG-IV): sequencing the most valuable type-strain genomes for metagenomic binning, comparative biology and taxonomic classification.</title>
        <authorList>
            <person name="Goeker M."/>
        </authorList>
    </citation>
    <scope>NUCLEOTIDE SEQUENCE [LARGE SCALE GENOMIC DNA]</scope>
    <source>
        <strain evidence="10 11">DSM 23923</strain>
    </source>
</reference>
<feature type="transmembrane region" description="Helical" evidence="8">
    <location>
        <begin position="255"/>
        <end position="276"/>
    </location>
</feature>
<feature type="transmembrane region" description="Helical" evidence="8">
    <location>
        <begin position="352"/>
        <end position="376"/>
    </location>
</feature>
<evidence type="ECO:0000256" key="4">
    <source>
        <dbReference type="ARBA" id="ARBA00022692"/>
    </source>
</evidence>
<feature type="transmembrane region" description="Helical" evidence="8">
    <location>
        <begin position="158"/>
        <end position="176"/>
    </location>
</feature>
<keyword evidence="6 8" id="KW-0472">Membrane</keyword>
<evidence type="ECO:0000256" key="3">
    <source>
        <dbReference type="ARBA" id="ARBA00022475"/>
    </source>
</evidence>
<evidence type="ECO:0000256" key="8">
    <source>
        <dbReference type="SAM" id="Phobius"/>
    </source>
</evidence>
<sequence length="468" mass="52002">MSAPLVWIILPFFASIVLIFFRKNYQLVALIQTAFCFFLVLLLLVVRFGDVDSTQGLTIKLTTTFNLLGRTLEFKNSDKFVIGIFYSILAIWSAALFIYNKHSKIIPLGLALSSLLLAAIAVEPFLYSALLIEVAVIIGSMIAVDLTTGKSKGIIRALVFFTLGMPFILLAGWYLAGGETSPVNDTQLVQATVLLGFGFVFWLGIFPFHSWIPLIAEESEVPDGLYILAILPFAIFIILLKYLNGFVWLRDYDLVYQALLLFGLVLTFSGAIWATFQTRIKKLVGYLTIIYSGFLLIALGLNSNQGFQIFSELLLPRFLSLYLLMISFLAIEKKGVIEQISDLDSLFYRFPIASISILMALFSVTGMPLTVGFLPVQSLYQESARNSTLIAGLVIGSNALLSISFLRIFVVIMQPLADEFDAVSILDDLKENKFLAAIIVIVILAGIIPNLFFPSFNQILSSFEFLAR</sequence>
<keyword evidence="3" id="KW-1003">Cell membrane</keyword>
<feature type="transmembrane region" description="Helical" evidence="8">
    <location>
        <begin position="388"/>
        <end position="413"/>
    </location>
</feature>
<proteinExistence type="inferred from homology"/>
<evidence type="ECO:0000256" key="6">
    <source>
        <dbReference type="ARBA" id="ARBA00023136"/>
    </source>
</evidence>
<comment type="similarity">
    <text evidence="2">Belongs to the CPA3 antiporters (TC 2.A.63) subunit D family.</text>
</comment>
<dbReference type="GO" id="GO:0005886">
    <property type="term" value="C:plasma membrane"/>
    <property type="evidence" value="ECO:0007669"/>
    <property type="project" value="UniProtKB-SubCell"/>
</dbReference>
<evidence type="ECO:0000256" key="2">
    <source>
        <dbReference type="ARBA" id="ARBA00005346"/>
    </source>
</evidence>
<evidence type="ECO:0000259" key="9">
    <source>
        <dbReference type="Pfam" id="PF00361"/>
    </source>
</evidence>
<keyword evidence="4 7" id="KW-0812">Transmembrane</keyword>
<comment type="subcellular location">
    <subcellularLocation>
        <location evidence="1">Cell membrane</location>
        <topology evidence="1">Multi-pass membrane protein</topology>
    </subcellularLocation>
    <subcellularLocation>
        <location evidence="7">Membrane</location>
        <topology evidence="7">Multi-pass membrane protein</topology>
    </subcellularLocation>
</comment>
<feature type="domain" description="NADH:quinone oxidoreductase/Mrp antiporter transmembrane" evidence="9">
    <location>
        <begin position="186"/>
        <end position="390"/>
    </location>
</feature>
<evidence type="ECO:0000256" key="1">
    <source>
        <dbReference type="ARBA" id="ARBA00004651"/>
    </source>
</evidence>